<dbReference type="Proteomes" id="UP000242502">
    <property type="component" value="Unassembled WGS sequence"/>
</dbReference>
<name>A0A1D2QRJ9_9GAMM</name>
<sequence length="102" mass="12114">MRVKVSLTFTSLICSDHFYFKRKLINGIIDKIHSIKLGYVFQRHESLSFLLHHQWLHMTADFAACFPLIKGLAVDDVSVFFFIDFYAFYLFFIQIPLTRFAR</sequence>
<feature type="transmembrane region" description="Helical" evidence="1">
    <location>
        <begin position="77"/>
        <end position="97"/>
    </location>
</feature>
<reference evidence="2 3" key="1">
    <citation type="journal article" date="2016" name="Appl. Environ. Microbiol.">
        <title>Lack of Overt Genome Reduction in the Bryostatin-Producing Bryozoan Symbiont "Candidatus Endobugula sertula".</title>
        <authorList>
            <person name="Miller I.J."/>
            <person name="Vanee N."/>
            <person name="Fong S.S."/>
            <person name="Lim-Fong G.E."/>
            <person name="Kwan J.C."/>
        </authorList>
    </citation>
    <scope>NUCLEOTIDE SEQUENCE [LARGE SCALE GENOMIC DNA]</scope>
    <source>
        <strain evidence="2">AB1-4</strain>
    </source>
</reference>
<dbReference type="EMBL" id="MDLC01000012">
    <property type="protein sequence ID" value="ODS24206.1"/>
    <property type="molecule type" value="Genomic_DNA"/>
</dbReference>
<keyword evidence="1" id="KW-0812">Transmembrane</keyword>
<evidence type="ECO:0000313" key="2">
    <source>
        <dbReference type="EMBL" id="ODS24206.1"/>
    </source>
</evidence>
<evidence type="ECO:0000313" key="3">
    <source>
        <dbReference type="Proteomes" id="UP000242502"/>
    </source>
</evidence>
<proteinExistence type="predicted"/>
<dbReference type="AlphaFoldDB" id="A0A1D2QRJ9"/>
<organism evidence="2 3">
    <name type="scientific">Candidatus Endobugula sertula</name>
    <name type="common">Bugula neritina bacterial symbiont</name>
    <dbReference type="NCBI Taxonomy" id="62101"/>
    <lineage>
        <taxon>Bacteria</taxon>
        <taxon>Pseudomonadati</taxon>
        <taxon>Pseudomonadota</taxon>
        <taxon>Gammaproteobacteria</taxon>
        <taxon>Cellvibrionales</taxon>
        <taxon>Cellvibrionaceae</taxon>
        <taxon>Candidatus Endobugula</taxon>
    </lineage>
</organism>
<comment type="caution">
    <text evidence="2">The sequence shown here is derived from an EMBL/GenBank/DDBJ whole genome shotgun (WGS) entry which is preliminary data.</text>
</comment>
<keyword evidence="1" id="KW-1133">Transmembrane helix</keyword>
<evidence type="ECO:0000256" key="1">
    <source>
        <dbReference type="SAM" id="Phobius"/>
    </source>
</evidence>
<gene>
    <name evidence="2" type="ORF">AB835_04820</name>
</gene>
<keyword evidence="1" id="KW-0472">Membrane</keyword>
<accession>A0A1D2QRJ9</accession>
<protein>
    <submittedName>
        <fullName evidence="2">Uncharacterized protein</fullName>
    </submittedName>
</protein>